<feature type="compositionally biased region" description="Basic residues" evidence="6">
    <location>
        <begin position="150"/>
        <end position="159"/>
    </location>
</feature>
<dbReference type="InterPro" id="IPR014721">
    <property type="entry name" value="Ribsml_uS5_D2-typ_fold_subgr"/>
</dbReference>
<dbReference type="Gene3D" id="3.30.230.10">
    <property type="match status" value="1"/>
</dbReference>
<comment type="similarity">
    <text evidence="1">Belongs to the universal ribosomal protein uS9 family.</text>
</comment>
<gene>
    <name evidence="7" type="ORF">UW44_C0002G0100</name>
</gene>
<protein>
    <recommendedName>
        <fullName evidence="4">Small ribosomal subunit protein uS9</fullName>
    </recommendedName>
    <alternativeName>
        <fullName evidence="5">30S ribosomal protein S9</fullName>
    </alternativeName>
</protein>
<evidence type="ECO:0000256" key="3">
    <source>
        <dbReference type="ARBA" id="ARBA00023274"/>
    </source>
</evidence>
<evidence type="ECO:0000313" key="7">
    <source>
        <dbReference type="EMBL" id="KKT52434.1"/>
    </source>
</evidence>
<evidence type="ECO:0000256" key="6">
    <source>
        <dbReference type="SAM" id="MobiDB-lite"/>
    </source>
</evidence>
<accession>A0A0G1KWW9</accession>
<dbReference type="InterPro" id="IPR000754">
    <property type="entry name" value="Ribosomal_uS9"/>
</dbReference>
<organism evidence="7 8">
    <name type="scientific">Candidatus Collierbacteria bacterium GW2011_GWB2_44_22</name>
    <dbReference type="NCBI Taxonomy" id="1618387"/>
    <lineage>
        <taxon>Bacteria</taxon>
        <taxon>Candidatus Collieribacteriota</taxon>
    </lineage>
</organism>
<evidence type="ECO:0000256" key="4">
    <source>
        <dbReference type="ARBA" id="ARBA00035259"/>
    </source>
</evidence>
<feature type="compositionally biased region" description="Basic and acidic residues" evidence="6">
    <location>
        <begin position="133"/>
        <end position="143"/>
    </location>
</feature>
<dbReference type="AlphaFoldDB" id="A0A0G1KWW9"/>
<name>A0A0G1KWW9_9BACT</name>
<dbReference type="SUPFAM" id="SSF54211">
    <property type="entry name" value="Ribosomal protein S5 domain 2-like"/>
    <property type="match status" value="1"/>
</dbReference>
<dbReference type="GO" id="GO:0022627">
    <property type="term" value="C:cytosolic small ribosomal subunit"/>
    <property type="evidence" value="ECO:0007669"/>
    <property type="project" value="TreeGrafter"/>
</dbReference>
<evidence type="ECO:0000256" key="1">
    <source>
        <dbReference type="ARBA" id="ARBA00005251"/>
    </source>
</evidence>
<dbReference type="InterPro" id="IPR023035">
    <property type="entry name" value="Ribosomal_uS9_bac/plastid"/>
</dbReference>
<dbReference type="STRING" id="1618387.UW44_C0002G0100"/>
<feature type="region of interest" description="Disordered" evidence="6">
    <location>
        <begin position="133"/>
        <end position="159"/>
    </location>
</feature>
<dbReference type="NCBIfam" id="NF001099">
    <property type="entry name" value="PRK00132.1"/>
    <property type="match status" value="1"/>
</dbReference>
<dbReference type="PANTHER" id="PTHR21569">
    <property type="entry name" value="RIBOSOMAL PROTEIN S9"/>
    <property type="match status" value="1"/>
</dbReference>
<evidence type="ECO:0000256" key="2">
    <source>
        <dbReference type="ARBA" id="ARBA00022980"/>
    </source>
</evidence>
<evidence type="ECO:0000256" key="5">
    <source>
        <dbReference type="ARBA" id="ARBA00035523"/>
    </source>
</evidence>
<evidence type="ECO:0000313" key="8">
    <source>
        <dbReference type="Proteomes" id="UP000034006"/>
    </source>
</evidence>
<dbReference type="GO" id="GO:0006412">
    <property type="term" value="P:translation"/>
    <property type="evidence" value="ECO:0007669"/>
    <property type="project" value="InterPro"/>
</dbReference>
<dbReference type="EMBL" id="LCIH01000002">
    <property type="protein sequence ID" value="KKT52434.1"/>
    <property type="molecule type" value="Genomic_DNA"/>
</dbReference>
<keyword evidence="3" id="KW-0687">Ribonucleoprotein</keyword>
<dbReference type="Pfam" id="PF00380">
    <property type="entry name" value="Ribosomal_S9"/>
    <property type="match status" value="1"/>
</dbReference>
<dbReference type="InterPro" id="IPR020568">
    <property type="entry name" value="Ribosomal_Su5_D2-typ_SF"/>
</dbReference>
<keyword evidence="2 7" id="KW-0689">Ribosomal protein</keyword>
<proteinExistence type="inferred from homology"/>
<comment type="caution">
    <text evidence="7">The sequence shown here is derived from an EMBL/GenBank/DDBJ whole genome shotgun (WGS) entry which is preliminary data.</text>
</comment>
<reference evidence="7 8" key="1">
    <citation type="journal article" date="2015" name="Nature">
        <title>rRNA introns, odd ribosomes, and small enigmatic genomes across a large radiation of phyla.</title>
        <authorList>
            <person name="Brown C.T."/>
            <person name="Hug L.A."/>
            <person name="Thomas B.C."/>
            <person name="Sharon I."/>
            <person name="Castelle C.J."/>
            <person name="Singh A."/>
            <person name="Wilkins M.J."/>
            <person name="Williams K.H."/>
            <person name="Banfield J.F."/>
        </authorList>
    </citation>
    <scope>NUCLEOTIDE SEQUENCE [LARGE SCALE GENOMIC DNA]</scope>
</reference>
<dbReference type="GO" id="GO:0003723">
    <property type="term" value="F:RNA binding"/>
    <property type="evidence" value="ECO:0007669"/>
    <property type="project" value="TreeGrafter"/>
</dbReference>
<dbReference type="GO" id="GO:0003735">
    <property type="term" value="F:structural constituent of ribosome"/>
    <property type="evidence" value="ECO:0007669"/>
    <property type="project" value="InterPro"/>
</dbReference>
<dbReference type="Proteomes" id="UP000034006">
    <property type="component" value="Unassembled WGS sequence"/>
</dbReference>
<sequence>MAQKLSKKSKIAIKPIKTVPVKKGTLSMPKEFFSAVGRRKTAIARVRIWPGKQELTVNGKPISNYFKGETLKKIYQAPFVVTETLGQYTGSIKIAGSGLMSQADAIVHGIARALVKANSDQYKQILRDKGFITRDSRMKETRKAGQGGRARAKKQSPKR</sequence>
<dbReference type="PANTHER" id="PTHR21569:SF1">
    <property type="entry name" value="SMALL RIBOSOMAL SUBUNIT PROTEIN US9M"/>
    <property type="match status" value="1"/>
</dbReference>